<dbReference type="Proteomes" id="UP001174909">
    <property type="component" value="Unassembled WGS sequence"/>
</dbReference>
<dbReference type="PANTHER" id="PTHR38431">
    <property type="entry name" value="BLL2305 PROTEIN"/>
    <property type="match status" value="1"/>
</dbReference>
<organism evidence="2 3">
    <name type="scientific">Geodia barretti</name>
    <name type="common">Barrett's horny sponge</name>
    <dbReference type="NCBI Taxonomy" id="519541"/>
    <lineage>
        <taxon>Eukaryota</taxon>
        <taxon>Metazoa</taxon>
        <taxon>Porifera</taxon>
        <taxon>Demospongiae</taxon>
        <taxon>Heteroscleromorpha</taxon>
        <taxon>Tetractinellida</taxon>
        <taxon>Astrophorina</taxon>
        <taxon>Geodiidae</taxon>
        <taxon>Geodia</taxon>
    </lineage>
</organism>
<feature type="domain" description="PBP" evidence="1">
    <location>
        <begin position="1"/>
        <end position="171"/>
    </location>
</feature>
<dbReference type="PANTHER" id="PTHR38431:SF1">
    <property type="entry name" value="BLL2305 PROTEIN"/>
    <property type="match status" value="1"/>
</dbReference>
<name>A0AA35RV10_GEOBA</name>
<keyword evidence="3" id="KW-1185">Reference proteome</keyword>
<evidence type="ECO:0000313" key="3">
    <source>
        <dbReference type="Proteomes" id="UP001174909"/>
    </source>
</evidence>
<comment type="caution">
    <text evidence="2">The sequence shown here is derived from an EMBL/GenBank/DDBJ whole genome shotgun (WGS) entry which is preliminary data.</text>
</comment>
<dbReference type="InterPro" id="IPR024370">
    <property type="entry name" value="PBP_domain"/>
</dbReference>
<dbReference type="Pfam" id="PF12727">
    <property type="entry name" value="PBP_like"/>
    <property type="match status" value="1"/>
</dbReference>
<dbReference type="AlphaFoldDB" id="A0AA35RV10"/>
<dbReference type="EMBL" id="CASHTH010001587">
    <property type="protein sequence ID" value="CAI8017056.1"/>
    <property type="molecule type" value="Genomic_DNA"/>
</dbReference>
<evidence type="ECO:0000259" key="1">
    <source>
        <dbReference type="Pfam" id="PF12727"/>
    </source>
</evidence>
<gene>
    <name evidence="2" type="ORF">GBAR_LOCUS10406</name>
</gene>
<dbReference type="SUPFAM" id="SSF53850">
    <property type="entry name" value="Periplasmic binding protein-like II"/>
    <property type="match status" value="1"/>
</dbReference>
<sequence>MGGLIALARGEAHIAGSHLLDEATGEYNLSFIRRFLRGRNVVVVNLVQRIQGLILPKGNPQGIEILDDLTRDGIVFLNRQRGSGTRLLLDYKLNELGIEPDSIQGYDREEYTHLAVAAAVAGGRADVGLGILSAANAMGLDFVPLLSEQYDLVIPSEHYESERVRFVLSLIRSDAFKAEVNALGGYETATMGHVVAELD</sequence>
<reference evidence="2" key="1">
    <citation type="submission" date="2023-03" db="EMBL/GenBank/DDBJ databases">
        <authorList>
            <person name="Steffen K."/>
            <person name="Cardenas P."/>
        </authorList>
    </citation>
    <scope>NUCLEOTIDE SEQUENCE</scope>
</reference>
<evidence type="ECO:0000313" key="2">
    <source>
        <dbReference type="EMBL" id="CAI8017056.1"/>
    </source>
</evidence>
<protein>
    <submittedName>
        <fullName evidence="2">Uncharacterized protein YvgK</fullName>
    </submittedName>
</protein>
<accession>A0AA35RV10</accession>
<proteinExistence type="predicted"/>